<keyword evidence="1" id="KW-0812">Transmembrane</keyword>
<keyword evidence="1" id="KW-0472">Membrane</keyword>
<dbReference type="InterPro" id="IPR056964">
    <property type="entry name" value="Phage_holin"/>
</dbReference>
<dbReference type="AlphaFoldDB" id="A0ABD6QRK5"/>
<sequence>MRWIYVAGAASVAATILSDIWISVDYGINANIALLCIAGLAVTFAALYACRSRWWTNRIGKVYLAKSLILALVLVQAVVSVWWQDDYPGRQIIRFIIYSLGAVAYVPMLASLWREQQRDRKGRDVVPRR</sequence>
<protein>
    <recommendedName>
        <fullName evidence="4">Holin</fullName>
    </recommendedName>
</protein>
<dbReference type="RefSeq" id="WP_076203621.1">
    <property type="nucleotide sequence ID" value="NZ_MBER01000024.1"/>
</dbReference>
<reference evidence="2 3" key="1">
    <citation type="submission" date="2016-07" db="EMBL/GenBank/DDBJ databases">
        <authorList>
            <person name="Sutton G."/>
            <person name="Brinkac L."/>
            <person name="Sanka R."/>
            <person name="Adams M."/>
            <person name="Lau E."/>
            <person name="Kumar A."/>
            <person name="Macaden R."/>
        </authorList>
    </citation>
    <scope>NUCLEOTIDE SEQUENCE [LARGE SCALE GENOMIC DNA]</scope>
    <source>
        <strain evidence="2 3">GA-0871</strain>
    </source>
</reference>
<evidence type="ECO:0008006" key="4">
    <source>
        <dbReference type="Google" id="ProtNLM"/>
    </source>
</evidence>
<evidence type="ECO:0000313" key="3">
    <source>
        <dbReference type="Proteomes" id="UP000187001"/>
    </source>
</evidence>
<name>A0ABD6QRK5_MYCFO</name>
<dbReference type="Proteomes" id="UP000187001">
    <property type="component" value="Unassembled WGS sequence"/>
</dbReference>
<feature type="transmembrane region" description="Helical" evidence="1">
    <location>
        <begin position="28"/>
        <end position="50"/>
    </location>
</feature>
<keyword evidence="1" id="KW-1133">Transmembrane helix</keyword>
<proteinExistence type="predicted"/>
<evidence type="ECO:0000256" key="1">
    <source>
        <dbReference type="SAM" id="Phobius"/>
    </source>
</evidence>
<dbReference type="Pfam" id="PF23778">
    <property type="entry name" value="Phage_holin_2"/>
    <property type="match status" value="1"/>
</dbReference>
<gene>
    <name evidence="2" type="ORF">A5742_01575</name>
</gene>
<dbReference type="EMBL" id="MBER01000024">
    <property type="protein sequence ID" value="OMC50541.1"/>
    <property type="molecule type" value="Genomic_DNA"/>
</dbReference>
<evidence type="ECO:0000313" key="2">
    <source>
        <dbReference type="EMBL" id="OMC50541.1"/>
    </source>
</evidence>
<accession>A0ABD6QRK5</accession>
<organism evidence="2 3">
    <name type="scientific">Mycolicibacterium fortuitum</name>
    <name type="common">Mycobacterium fortuitum</name>
    <dbReference type="NCBI Taxonomy" id="1766"/>
    <lineage>
        <taxon>Bacteria</taxon>
        <taxon>Bacillati</taxon>
        <taxon>Actinomycetota</taxon>
        <taxon>Actinomycetes</taxon>
        <taxon>Mycobacteriales</taxon>
        <taxon>Mycobacteriaceae</taxon>
        <taxon>Mycolicibacterium</taxon>
    </lineage>
</organism>
<feature type="transmembrane region" description="Helical" evidence="1">
    <location>
        <begin position="95"/>
        <end position="113"/>
    </location>
</feature>
<comment type="caution">
    <text evidence="2">The sequence shown here is derived from an EMBL/GenBank/DDBJ whole genome shotgun (WGS) entry which is preliminary data.</text>
</comment>
<feature type="transmembrane region" description="Helical" evidence="1">
    <location>
        <begin position="62"/>
        <end position="83"/>
    </location>
</feature>